<evidence type="ECO:0000259" key="11">
    <source>
        <dbReference type="Pfam" id="PF18317"/>
    </source>
</evidence>
<comment type="similarity">
    <text evidence="8">Belongs to the shikimate dehydrogenase family.</text>
</comment>
<keyword evidence="13" id="KW-1185">Reference proteome</keyword>
<dbReference type="InterPro" id="IPR006151">
    <property type="entry name" value="Shikm_DH/Glu-tRNA_Rdtase"/>
</dbReference>
<feature type="binding site" evidence="8">
    <location>
        <position position="243"/>
    </location>
    <ligand>
        <name>NADP(+)</name>
        <dbReference type="ChEBI" id="CHEBI:58349"/>
    </ligand>
</feature>
<sequence length="279" mass="31653">MFYKLGLIGYPIEHSLSPWIHMKLLEETNLTGSYMLYEFPSDSFQNRLESLKMENLVGFNVTVPYKQKIIHYLDSLDETAKLVGAVNTVYNKNGSWVGYNTDGIGYTRALYNTYPNFYKNKENRILIIGAGGAARGIFFALAQAGFKNIDITNRTLSHAENVAKISADINTNLYSLKDVTKYLAHYDLIIQTTSVGMKPNVIETAISLDDIRPSTIVSDIVYQPYTTQLLHDAQNMGAQLLHGHLMLLYQAQYAFEIWTKQSVSVEKLMEQLKQKLEGR</sequence>
<feature type="active site" description="Proton acceptor" evidence="8">
    <location>
        <position position="66"/>
    </location>
</feature>
<feature type="binding site" evidence="8">
    <location>
        <position position="102"/>
    </location>
    <ligand>
        <name>shikimate</name>
        <dbReference type="ChEBI" id="CHEBI:36208"/>
    </ligand>
</feature>
<feature type="binding site" evidence="8">
    <location>
        <begin position="129"/>
        <end position="133"/>
    </location>
    <ligand>
        <name>NADP(+)</name>
        <dbReference type="ChEBI" id="CHEBI:58349"/>
    </ligand>
</feature>
<dbReference type="InterPro" id="IPR011342">
    <property type="entry name" value="Shikimate_DH"/>
</dbReference>
<proteinExistence type="inferred from homology"/>
<dbReference type="InterPro" id="IPR041121">
    <property type="entry name" value="SDH_C"/>
</dbReference>
<keyword evidence="4 8" id="KW-0521">NADP</keyword>
<name>A0ABU5CRK9_9BACI</name>
<dbReference type="RefSeq" id="WP_320379234.1">
    <property type="nucleotide sequence ID" value="NZ_JAWDIQ010000001.1"/>
</dbReference>
<feature type="binding site" evidence="8">
    <location>
        <position position="87"/>
    </location>
    <ligand>
        <name>shikimate</name>
        <dbReference type="ChEBI" id="CHEBI:36208"/>
    </ligand>
</feature>
<evidence type="ECO:0000256" key="7">
    <source>
        <dbReference type="ARBA" id="ARBA00049442"/>
    </source>
</evidence>
<dbReference type="Pfam" id="PF01488">
    <property type="entry name" value="Shikimate_DH"/>
    <property type="match status" value="1"/>
</dbReference>
<evidence type="ECO:0000256" key="8">
    <source>
        <dbReference type="HAMAP-Rule" id="MF_00222"/>
    </source>
</evidence>
<evidence type="ECO:0000256" key="2">
    <source>
        <dbReference type="ARBA" id="ARBA00012962"/>
    </source>
</evidence>
<comment type="subunit">
    <text evidence="8">Homodimer.</text>
</comment>
<comment type="catalytic activity">
    <reaction evidence="7 8">
        <text>shikimate + NADP(+) = 3-dehydroshikimate + NADPH + H(+)</text>
        <dbReference type="Rhea" id="RHEA:17737"/>
        <dbReference type="ChEBI" id="CHEBI:15378"/>
        <dbReference type="ChEBI" id="CHEBI:16630"/>
        <dbReference type="ChEBI" id="CHEBI:36208"/>
        <dbReference type="ChEBI" id="CHEBI:57783"/>
        <dbReference type="ChEBI" id="CHEBI:58349"/>
        <dbReference type="EC" id="1.1.1.25"/>
    </reaction>
</comment>
<dbReference type="Pfam" id="PF08501">
    <property type="entry name" value="Shikimate_dh_N"/>
    <property type="match status" value="1"/>
</dbReference>
<dbReference type="Proteomes" id="UP001275315">
    <property type="component" value="Unassembled WGS sequence"/>
</dbReference>
<evidence type="ECO:0000256" key="3">
    <source>
        <dbReference type="ARBA" id="ARBA00022605"/>
    </source>
</evidence>
<dbReference type="InterPro" id="IPR036291">
    <property type="entry name" value="NAD(P)-bd_dom_sf"/>
</dbReference>
<accession>A0ABU5CRK9</accession>
<evidence type="ECO:0000259" key="9">
    <source>
        <dbReference type="Pfam" id="PF01488"/>
    </source>
</evidence>
<keyword evidence="3 8" id="KW-0028">Amino-acid biosynthesis</keyword>
<dbReference type="CDD" id="cd01065">
    <property type="entry name" value="NAD_bind_Shikimate_DH"/>
    <property type="match status" value="1"/>
</dbReference>
<comment type="pathway">
    <text evidence="1 8">Metabolic intermediate biosynthesis; chorismate biosynthesis; chorismate from D-erythrose 4-phosphate and phosphoenolpyruvate: step 4/7.</text>
</comment>
<evidence type="ECO:0000256" key="5">
    <source>
        <dbReference type="ARBA" id="ARBA00023002"/>
    </source>
</evidence>
<protein>
    <recommendedName>
        <fullName evidence="2 8">Shikimate dehydrogenase (NADP(+))</fullName>
        <shortName evidence="8">SDH</shortName>
        <ecNumber evidence="2 8">1.1.1.25</ecNumber>
    </recommendedName>
</protein>
<evidence type="ECO:0000256" key="4">
    <source>
        <dbReference type="ARBA" id="ARBA00022857"/>
    </source>
</evidence>
<dbReference type="InterPro" id="IPR013708">
    <property type="entry name" value="Shikimate_DH-bd_N"/>
</dbReference>
<dbReference type="HAMAP" id="MF_00222">
    <property type="entry name" value="Shikimate_DH_AroE"/>
    <property type="match status" value="1"/>
</dbReference>
<dbReference type="EC" id="1.1.1.25" evidence="2 8"/>
<dbReference type="SUPFAM" id="SSF53223">
    <property type="entry name" value="Aminoacid dehydrogenase-like, N-terminal domain"/>
    <property type="match status" value="1"/>
</dbReference>
<feature type="binding site" evidence="8">
    <location>
        <position position="220"/>
    </location>
    <ligand>
        <name>NADP(+)</name>
        <dbReference type="ChEBI" id="CHEBI:58349"/>
    </ligand>
</feature>
<dbReference type="EMBL" id="JAWDIQ010000001">
    <property type="protein sequence ID" value="MDY0408506.1"/>
    <property type="molecule type" value="Genomic_DNA"/>
</dbReference>
<feature type="domain" description="Quinate/shikimate 5-dehydrogenase/glutamyl-tRNA reductase" evidence="9">
    <location>
        <begin position="119"/>
        <end position="194"/>
    </location>
</feature>
<feature type="binding site" evidence="8">
    <location>
        <position position="222"/>
    </location>
    <ligand>
        <name>shikimate</name>
        <dbReference type="ChEBI" id="CHEBI:36208"/>
    </ligand>
</feature>
<feature type="binding site" evidence="8">
    <location>
        <position position="78"/>
    </location>
    <ligand>
        <name>NADP(+)</name>
        <dbReference type="ChEBI" id="CHEBI:58349"/>
    </ligand>
</feature>
<dbReference type="NCBIfam" id="TIGR00507">
    <property type="entry name" value="aroE"/>
    <property type="match status" value="1"/>
</dbReference>
<feature type="domain" description="Shikimate dehydrogenase substrate binding N-terminal" evidence="10">
    <location>
        <begin position="7"/>
        <end position="89"/>
    </location>
</feature>
<keyword evidence="6 8" id="KW-0057">Aromatic amino acid biosynthesis</keyword>
<dbReference type="InterPro" id="IPR046346">
    <property type="entry name" value="Aminoacid_DH-like_N_sf"/>
</dbReference>
<comment type="caution">
    <text evidence="8">Lacks conserved residue(s) required for the propagation of feature annotation.</text>
</comment>
<dbReference type="PANTHER" id="PTHR21089:SF1">
    <property type="entry name" value="BIFUNCTIONAL 3-DEHYDROQUINATE DEHYDRATASE_SHIKIMATE DEHYDROGENASE, CHLOROPLASTIC"/>
    <property type="match status" value="1"/>
</dbReference>
<dbReference type="Pfam" id="PF18317">
    <property type="entry name" value="SDH_C"/>
    <property type="match status" value="1"/>
</dbReference>
<dbReference type="GO" id="GO:0004764">
    <property type="term" value="F:shikimate 3-dehydrogenase (NADP+) activity"/>
    <property type="evidence" value="ECO:0007669"/>
    <property type="project" value="UniProtKB-EC"/>
</dbReference>
<dbReference type="SUPFAM" id="SSF51735">
    <property type="entry name" value="NAD(P)-binding Rossmann-fold domains"/>
    <property type="match status" value="1"/>
</dbReference>
<evidence type="ECO:0000259" key="10">
    <source>
        <dbReference type="Pfam" id="PF08501"/>
    </source>
</evidence>
<feature type="domain" description="SDH C-terminal" evidence="11">
    <location>
        <begin position="243"/>
        <end position="273"/>
    </location>
</feature>
<organism evidence="12 13">
    <name type="scientific">Paracerasibacillus soli</name>
    <dbReference type="NCBI Taxonomy" id="480284"/>
    <lineage>
        <taxon>Bacteria</taxon>
        <taxon>Bacillati</taxon>
        <taxon>Bacillota</taxon>
        <taxon>Bacilli</taxon>
        <taxon>Bacillales</taxon>
        <taxon>Bacillaceae</taxon>
        <taxon>Paracerasibacillus</taxon>
    </lineage>
</organism>
<feature type="binding site" evidence="8">
    <location>
        <position position="250"/>
    </location>
    <ligand>
        <name>shikimate</name>
        <dbReference type="ChEBI" id="CHEBI:36208"/>
    </ligand>
</feature>
<reference evidence="12 13" key="1">
    <citation type="submission" date="2023-10" db="EMBL/GenBank/DDBJ databases">
        <title>Virgibacillus soli CC-YMP-6 genome.</title>
        <authorList>
            <person name="Miliotis G."/>
            <person name="Sengupta P."/>
            <person name="Hameed A."/>
            <person name="Chuvochina M."/>
            <person name="Mcdonagh F."/>
            <person name="Simpson A.C."/>
            <person name="Singh N.K."/>
            <person name="Rekha P.D."/>
            <person name="Raman K."/>
            <person name="Hugenholtz P."/>
            <person name="Venkateswaran K."/>
        </authorList>
    </citation>
    <scope>NUCLEOTIDE SEQUENCE [LARGE SCALE GENOMIC DNA]</scope>
    <source>
        <strain evidence="12 13">CC-YMP-6</strain>
    </source>
</reference>
<evidence type="ECO:0000256" key="6">
    <source>
        <dbReference type="ARBA" id="ARBA00023141"/>
    </source>
</evidence>
<dbReference type="InterPro" id="IPR022893">
    <property type="entry name" value="Shikimate_DH_fam"/>
</dbReference>
<dbReference type="Gene3D" id="3.40.50.720">
    <property type="entry name" value="NAD(P)-binding Rossmann-like Domain"/>
    <property type="match status" value="1"/>
</dbReference>
<evidence type="ECO:0000313" key="13">
    <source>
        <dbReference type="Proteomes" id="UP001275315"/>
    </source>
</evidence>
<comment type="caution">
    <text evidence="12">The sequence shown here is derived from an EMBL/GenBank/DDBJ whole genome shotgun (WGS) entry which is preliminary data.</text>
</comment>
<evidence type="ECO:0000313" key="12">
    <source>
        <dbReference type="EMBL" id="MDY0408506.1"/>
    </source>
</evidence>
<feature type="binding site" evidence="8">
    <location>
        <begin position="15"/>
        <end position="17"/>
    </location>
    <ligand>
        <name>shikimate</name>
        <dbReference type="ChEBI" id="CHEBI:36208"/>
    </ligand>
</feature>
<gene>
    <name evidence="8 12" type="primary">aroE</name>
    <name evidence="12" type="ORF">RWD45_07980</name>
</gene>
<dbReference type="Gene3D" id="3.40.50.10860">
    <property type="entry name" value="Leucine Dehydrogenase, chain A, domain 1"/>
    <property type="match status" value="1"/>
</dbReference>
<evidence type="ECO:0000256" key="1">
    <source>
        <dbReference type="ARBA" id="ARBA00004871"/>
    </source>
</evidence>
<feature type="binding site" evidence="8">
    <location>
        <position position="62"/>
    </location>
    <ligand>
        <name>shikimate</name>
        <dbReference type="ChEBI" id="CHEBI:36208"/>
    </ligand>
</feature>
<keyword evidence="5 8" id="KW-0560">Oxidoreductase</keyword>
<dbReference type="PANTHER" id="PTHR21089">
    <property type="entry name" value="SHIKIMATE DEHYDROGENASE"/>
    <property type="match status" value="1"/>
</dbReference>
<comment type="function">
    <text evidence="8">Involved in the biosynthesis of the chorismate, which leads to the biosynthesis of aromatic amino acids. Catalyzes the reversible NADPH linked reduction of 3-dehydroshikimate (DHSA) to yield shikimate (SA).</text>
</comment>